<dbReference type="PANTHER" id="PTHR43289">
    <property type="entry name" value="MITOGEN-ACTIVATED PROTEIN KINASE KINASE KINASE 20-RELATED"/>
    <property type="match status" value="1"/>
</dbReference>
<feature type="domain" description="Protein kinase" evidence="6">
    <location>
        <begin position="358"/>
        <end position="638"/>
    </location>
</feature>
<dbReference type="SMART" id="SM00220">
    <property type="entry name" value="S_TKc"/>
    <property type="match status" value="1"/>
</dbReference>
<evidence type="ECO:0000256" key="5">
    <source>
        <dbReference type="SAM" id="Phobius"/>
    </source>
</evidence>
<dbReference type="GO" id="GO:0004674">
    <property type="term" value="F:protein serine/threonine kinase activity"/>
    <property type="evidence" value="ECO:0007669"/>
    <property type="project" value="TreeGrafter"/>
</dbReference>
<keyword evidence="2" id="KW-0547">Nucleotide-binding</keyword>
<keyword evidence="5" id="KW-1133">Transmembrane helix</keyword>
<evidence type="ECO:0008006" key="9">
    <source>
        <dbReference type="Google" id="ProtNLM"/>
    </source>
</evidence>
<dbReference type="InterPro" id="IPR008271">
    <property type="entry name" value="Ser/Thr_kinase_AS"/>
</dbReference>
<dbReference type="SUPFAM" id="SSF56112">
    <property type="entry name" value="Protein kinase-like (PK-like)"/>
    <property type="match status" value="1"/>
</dbReference>
<evidence type="ECO:0000256" key="1">
    <source>
        <dbReference type="ARBA" id="ARBA00022679"/>
    </source>
</evidence>
<dbReference type="Gene3D" id="3.30.200.20">
    <property type="entry name" value="Phosphorylase Kinase, domain 1"/>
    <property type="match status" value="1"/>
</dbReference>
<evidence type="ECO:0000259" key="7">
    <source>
        <dbReference type="PROSITE" id="PS51746"/>
    </source>
</evidence>
<dbReference type="InterPro" id="IPR000719">
    <property type="entry name" value="Prot_kinase_dom"/>
</dbReference>
<dbReference type="CDD" id="cd14014">
    <property type="entry name" value="STKc_PknB_like"/>
    <property type="match status" value="1"/>
</dbReference>
<dbReference type="Gene3D" id="1.10.510.10">
    <property type="entry name" value="Transferase(Phosphotransferase) domain 1"/>
    <property type="match status" value="1"/>
</dbReference>
<evidence type="ECO:0000256" key="2">
    <source>
        <dbReference type="ARBA" id="ARBA00022741"/>
    </source>
</evidence>
<dbReference type="InterPro" id="IPR036457">
    <property type="entry name" value="PPM-type-like_dom_sf"/>
</dbReference>
<keyword evidence="3" id="KW-0418">Kinase</keyword>
<name>A0AAW6TBR2_FAUOS</name>
<reference evidence="8" key="1">
    <citation type="submission" date="2019-04" db="EMBL/GenBank/DDBJ databases">
        <title>Moraxella osloensis CCUG 73412, isolated from corneal scrapings as causative agent of keratitis.</title>
        <authorList>
            <person name="Connolly G."/>
            <person name="Jaen-Luchoro D."/>
            <person name="Pinyeiro-Iglesias B."/>
            <person name="Curry A."/>
            <person name="Knowles S."/>
            <person name="Moore E.R.B."/>
        </authorList>
    </citation>
    <scope>NUCLEOTIDE SEQUENCE</scope>
    <source>
        <strain evidence="8">CCUG 73412</strain>
    </source>
</reference>
<dbReference type="Pfam" id="PF13672">
    <property type="entry name" value="PP2C_2"/>
    <property type="match status" value="1"/>
</dbReference>
<dbReference type="AlphaFoldDB" id="A0AAW6TBR2"/>
<feature type="domain" description="PPM-type phosphatase" evidence="7">
    <location>
        <begin position="42"/>
        <end position="312"/>
    </location>
</feature>
<dbReference type="PROSITE" id="PS00108">
    <property type="entry name" value="PROTEIN_KINASE_ST"/>
    <property type="match status" value="1"/>
</dbReference>
<feature type="transmembrane region" description="Helical" evidence="5">
    <location>
        <begin position="638"/>
        <end position="660"/>
    </location>
</feature>
<sequence length="662" mass="73898">MPFFHFCTMRSNRASKEKPMSKAIQQNTPSFQSLPQSLPQLLTRAASHAGRKAENQDTLTVQTLVPTRDSSAAQLAWQVTALADGVSSCGQPKLASQWVIDTLIDQLTMHQAEMVSTPVTSESLNNNNAETLAQMLTKSVHIINDFLYFSDHHDSFDSASQRYLPKLLSTLSGLLFTEPLLSEHSAVLFHTGDSRIYRLRHNKMRILTQDHRHKRGRDKGALAAALGADAHVELQLAQIDVLPEDVFLIMTDGVYEFISDDELLLLTQSALGKLLALDNSTTLDLEDLPETLCQVALENGSNDNVSCVMIAVLPKVARILANADFDKADLAEHTDNRHAVTRLRIPPVLTVGDKLDHFTIDKVVQNTPRSSVYLATDNTADTGDNQRIIKVPSAYYEDDSGFLRLFLKEEKIGLSLNHPSLLKFYPKPMNSQYLYHVTEFLQGMSLREFIDTQPPLSVAQTFTIVNQIGMALRAMHRNYLLHQDIKPENIMLLPSGHIKLIDFGSVGSLLLKTAHTPPVGDLHYTAPEYFSDAPKGVYSDIFSLGVVTYEMLTGLQPFDVDTLTTAMTAQTTQKLAFKNVRQLRTDLPFWVNDVLIRALQADSNRRYQSIGDFLTDLDPKSHADDKAKQPLIDKHPVLFWQLVSGILAALLLLTWLLVALNH</sequence>
<dbReference type="PROSITE" id="PS51746">
    <property type="entry name" value="PPM_2"/>
    <property type="match status" value="1"/>
</dbReference>
<dbReference type="PROSITE" id="PS50011">
    <property type="entry name" value="PROTEIN_KINASE_DOM"/>
    <property type="match status" value="1"/>
</dbReference>
<gene>
    <name evidence="8" type="ORF">E6P75_04260</name>
</gene>
<evidence type="ECO:0000256" key="3">
    <source>
        <dbReference type="ARBA" id="ARBA00022777"/>
    </source>
</evidence>
<proteinExistence type="predicted"/>
<keyword evidence="5" id="KW-0812">Transmembrane</keyword>
<keyword evidence="4" id="KW-0067">ATP-binding</keyword>
<evidence type="ECO:0000313" key="8">
    <source>
        <dbReference type="EMBL" id="MDI4509428.1"/>
    </source>
</evidence>
<evidence type="ECO:0000259" key="6">
    <source>
        <dbReference type="PROSITE" id="PS50011"/>
    </source>
</evidence>
<accession>A0AAW6TBR2</accession>
<keyword evidence="1" id="KW-0808">Transferase</keyword>
<comment type="caution">
    <text evidence="8">The sequence shown here is derived from an EMBL/GenBank/DDBJ whole genome shotgun (WGS) entry which is preliminary data.</text>
</comment>
<dbReference type="InterPro" id="IPR011009">
    <property type="entry name" value="Kinase-like_dom_sf"/>
</dbReference>
<dbReference type="SMART" id="SM00332">
    <property type="entry name" value="PP2Cc"/>
    <property type="match status" value="1"/>
</dbReference>
<dbReference type="InterPro" id="IPR001932">
    <property type="entry name" value="PPM-type_phosphatase-like_dom"/>
</dbReference>
<organism evidence="8">
    <name type="scientific">Faucicola osloensis</name>
    <name type="common">Moraxella osloensis</name>
    <dbReference type="NCBI Taxonomy" id="34062"/>
    <lineage>
        <taxon>Bacteria</taxon>
        <taxon>Pseudomonadati</taxon>
        <taxon>Pseudomonadota</taxon>
        <taxon>Gammaproteobacteria</taxon>
        <taxon>Moraxellales</taxon>
        <taxon>Moraxellaceae</taxon>
        <taxon>Faucicola</taxon>
    </lineage>
</organism>
<evidence type="ECO:0000256" key="4">
    <source>
        <dbReference type="ARBA" id="ARBA00022840"/>
    </source>
</evidence>
<protein>
    <recommendedName>
        <fullName evidence="9">Non-specific serine/threonine protein kinase</fullName>
    </recommendedName>
</protein>
<dbReference type="GO" id="GO:0005524">
    <property type="term" value="F:ATP binding"/>
    <property type="evidence" value="ECO:0007669"/>
    <property type="project" value="UniProtKB-KW"/>
</dbReference>
<keyword evidence="5" id="KW-0472">Membrane</keyword>
<dbReference type="PANTHER" id="PTHR43289:SF6">
    <property type="entry name" value="SERINE_THREONINE-PROTEIN KINASE NEKL-3"/>
    <property type="match status" value="1"/>
</dbReference>
<dbReference type="Gene3D" id="3.60.40.10">
    <property type="entry name" value="PPM-type phosphatase domain"/>
    <property type="match status" value="1"/>
</dbReference>
<dbReference type="Pfam" id="PF00069">
    <property type="entry name" value="Pkinase"/>
    <property type="match status" value="1"/>
</dbReference>
<dbReference type="SUPFAM" id="SSF81606">
    <property type="entry name" value="PP2C-like"/>
    <property type="match status" value="1"/>
</dbReference>
<dbReference type="EMBL" id="SSCJ01000003">
    <property type="protein sequence ID" value="MDI4509428.1"/>
    <property type="molecule type" value="Genomic_DNA"/>
</dbReference>